<sequence>TEYQELYARYRDDGIVKTTLYVRKKLNEVKTGIIKFAVIGRSGVGKSSLIKLMLDLQKGSDNYAETGSGDTTKKMTEYKHPKNKNITFSDMPGFGTIQMPTEKFTSEFGPQLHTFDFFFIFLDTVIMEGDLWLVKHLQGYGTPYCLVRSKIDEDVKKERTIEDIRQKLELSMEANDSVKGSDLFLISNELPYCHTGDFRKLLAYISKHLPEAKAESLAFFLPFLTPEVIEEKFKSLQSRIKYVAMGAGCISAIPIPLVDIPANILLVGAEIEQYHTVFLLDKDMVKNVPGVKHKTLSKYDIKQILITFGKAVTNVATIGTVIMSQADNLIPGVGSVAAGTSSFAYARKLLNQILIEMKKDAYSVYEHYTNVE</sequence>
<accession>A0A8B6GE90</accession>
<evidence type="ECO:0000313" key="6">
    <source>
        <dbReference type="EMBL" id="VDI62812.1"/>
    </source>
</evidence>
<proteinExistence type="inferred from homology"/>
<evidence type="ECO:0000256" key="2">
    <source>
        <dbReference type="ARBA" id="ARBA00022741"/>
    </source>
</evidence>
<organism evidence="6 7">
    <name type="scientific">Mytilus galloprovincialis</name>
    <name type="common">Mediterranean mussel</name>
    <dbReference type="NCBI Taxonomy" id="29158"/>
    <lineage>
        <taxon>Eukaryota</taxon>
        <taxon>Metazoa</taxon>
        <taxon>Spiralia</taxon>
        <taxon>Lophotrochozoa</taxon>
        <taxon>Mollusca</taxon>
        <taxon>Bivalvia</taxon>
        <taxon>Autobranchia</taxon>
        <taxon>Pteriomorphia</taxon>
        <taxon>Mytilida</taxon>
        <taxon>Mytiloidea</taxon>
        <taxon>Mytilidae</taxon>
        <taxon>Mytilinae</taxon>
        <taxon>Mytilus</taxon>
    </lineage>
</organism>
<dbReference type="InterPro" id="IPR051515">
    <property type="entry name" value="IRG"/>
</dbReference>
<dbReference type="GO" id="GO:0016020">
    <property type="term" value="C:membrane"/>
    <property type="evidence" value="ECO:0007669"/>
    <property type="project" value="InterPro"/>
</dbReference>
<evidence type="ECO:0000256" key="1">
    <source>
        <dbReference type="ARBA" id="ARBA00005429"/>
    </source>
</evidence>
<keyword evidence="7" id="KW-1185">Reference proteome</keyword>
<dbReference type="GO" id="GO:0005525">
    <property type="term" value="F:GTP binding"/>
    <property type="evidence" value="ECO:0007669"/>
    <property type="project" value="UniProtKB-KW"/>
</dbReference>
<comment type="similarity">
    <text evidence="1">Belongs to the TRAFAC class dynamin-like GTPase superfamily. IRG family.</text>
</comment>
<feature type="domain" description="IRG-type G" evidence="5">
    <location>
        <begin position="32"/>
        <end position="208"/>
    </location>
</feature>
<dbReference type="EMBL" id="UYJE01008297">
    <property type="protein sequence ID" value="VDI62812.1"/>
    <property type="molecule type" value="Genomic_DNA"/>
</dbReference>
<dbReference type="PROSITE" id="PS51716">
    <property type="entry name" value="G_IRG"/>
    <property type="match status" value="1"/>
</dbReference>
<keyword evidence="4" id="KW-0342">GTP-binding</keyword>
<dbReference type="GO" id="GO:0016787">
    <property type="term" value="F:hydrolase activity"/>
    <property type="evidence" value="ECO:0007669"/>
    <property type="project" value="UniProtKB-KW"/>
</dbReference>
<dbReference type="InterPro" id="IPR027417">
    <property type="entry name" value="P-loop_NTPase"/>
</dbReference>
<reference evidence="6" key="1">
    <citation type="submission" date="2018-11" db="EMBL/GenBank/DDBJ databases">
        <authorList>
            <person name="Alioto T."/>
            <person name="Alioto T."/>
        </authorList>
    </citation>
    <scope>NUCLEOTIDE SEQUENCE</scope>
</reference>
<dbReference type="InterPro" id="IPR007743">
    <property type="entry name" value="Immunity-related_GTPase-like"/>
</dbReference>
<dbReference type="Pfam" id="PF05049">
    <property type="entry name" value="IIGP"/>
    <property type="match status" value="1"/>
</dbReference>
<dbReference type="SUPFAM" id="SSF52540">
    <property type="entry name" value="P-loop containing nucleoside triphosphate hydrolases"/>
    <property type="match status" value="1"/>
</dbReference>
<evidence type="ECO:0000256" key="4">
    <source>
        <dbReference type="ARBA" id="ARBA00023134"/>
    </source>
</evidence>
<name>A0A8B6GE90_MYTGA</name>
<dbReference type="AlphaFoldDB" id="A0A8B6GE90"/>
<dbReference type="OrthoDB" id="6124634at2759"/>
<dbReference type="Gene3D" id="3.40.50.300">
    <property type="entry name" value="P-loop containing nucleotide triphosphate hydrolases"/>
    <property type="match status" value="1"/>
</dbReference>
<keyword evidence="2" id="KW-0547">Nucleotide-binding</keyword>
<keyword evidence="3" id="KW-0378">Hydrolase</keyword>
<dbReference type="PANTHER" id="PTHR32341:SF16">
    <property type="match status" value="1"/>
</dbReference>
<evidence type="ECO:0000313" key="7">
    <source>
        <dbReference type="Proteomes" id="UP000596742"/>
    </source>
</evidence>
<protein>
    <recommendedName>
        <fullName evidence="5">IRG-type G domain-containing protein</fullName>
    </recommendedName>
</protein>
<evidence type="ECO:0000256" key="3">
    <source>
        <dbReference type="ARBA" id="ARBA00022801"/>
    </source>
</evidence>
<evidence type="ECO:0000259" key="5">
    <source>
        <dbReference type="PROSITE" id="PS51716"/>
    </source>
</evidence>
<dbReference type="InterPro" id="IPR030385">
    <property type="entry name" value="G_IRG_dom"/>
</dbReference>
<dbReference type="PANTHER" id="PTHR32341">
    <property type="entry name" value="INTERFERON-INDUCIBLE GTPASE"/>
    <property type="match status" value="1"/>
</dbReference>
<dbReference type="Proteomes" id="UP000596742">
    <property type="component" value="Unassembled WGS sequence"/>
</dbReference>
<feature type="non-terminal residue" evidence="6">
    <location>
        <position position="1"/>
    </location>
</feature>
<gene>
    <name evidence="6" type="ORF">MGAL_10B022352</name>
</gene>
<comment type="caution">
    <text evidence="6">The sequence shown here is derived from an EMBL/GenBank/DDBJ whole genome shotgun (WGS) entry which is preliminary data.</text>
</comment>